<feature type="transmembrane region" description="Helical" evidence="2">
    <location>
        <begin position="102"/>
        <end position="120"/>
    </location>
</feature>
<dbReference type="Gene3D" id="1.20.120.20">
    <property type="entry name" value="Apolipoprotein"/>
    <property type="match status" value="1"/>
</dbReference>
<sequence length="128" mass="13257" precursor="true">MPDNALNPALKEASKASSNAGAALDHAERSFGEAASVAKANFSEAASSAKANLADAAKRIETSLTQGLETLRAQTRTYTDTAGQQVDEASRYVSERVRERPITATLAGLGVGVLLGLLLAGNRGGRDK</sequence>
<name>B0T249_CAUSK</name>
<accession>B0T249</accession>
<gene>
    <name evidence="3" type="ordered locus">Caul_0080</name>
</gene>
<dbReference type="HOGENOM" id="CLU_1955669_0_0_5"/>
<evidence type="ECO:0000313" key="3">
    <source>
        <dbReference type="EMBL" id="ABZ69218.1"/>
    </source>
</evidence>
<evidence type="ECO:0000256" key="1">
    <source>
        <dbReference type="SAM" id="MobiDB-lite"/>
    </source>
</evidence>
<dbReference type="STRING" id="366602.Caul_0080"/>
<evidence type="ECO:0000256" key="2">
    <source>
        <dbReference type="SAM" id="Phobius"/>
    </source>
</evidence>
<keyword evidence="2" id="KW-1133">Transmembrane helix</keyword>
<dbReference type="OrthoDB" id="7205944at2"/>
<feature type="region of interest" description="Disordered" evidence="1">
    <location>
        <begin position="1"/>
        <end position="25"/>
    </location>
</feature>
<organism evidence="3">
    <name type="scientific">Caulobacter sp. (strain K31)</name>
    <dbReference type="NCBI Taxonomy" id="366602"/>
    <lineage>
        <taxon>Bacteria</taxon>
        <taxon>Pseudomonadati</taxon>
        <taxon>Pseudomonadota</taxon>
        <taxon>Alphaproteobacteria</taxon>
        <taxon>Caulobacterales</taxon>
        <taxon>Caulobacteraceae</taxon>
        <taxon>Caulobacter</taxon>
    </lineage>
</organism>
<proteinExistence type="predicted"/>
<evidence type="ECO:0008006" key="4">
    <source>
        <dbReference type="Google" id="ProtNLM"/>
    </source>
</evidence>
<reference evidence="3" key="1">
    <citation type="submission" date="2008-01" db="EMBL/GenBank/DDBJ databases">
        <title>Complete sequence of chromosome of Caulobacter sp. K31.</title>
        <authorList>
            <consortium name="US DOE Joint Genome Institute"/>
            <person name="Copeland A."/>
            <person name="Lucas S."/>
            <person name="Lapidus A."/>
            <person name="Barry K."/>
            <person name="Glavina del Rio T."/>
            <person name="Dalin E."/>
            <person name="Tice H."/>
            <person name="Pitluck S."/>
            <person name="Bruce D."/>
            <person name="Goodwin L."/>
            <person name="Thompson L.S."/>
            <person name="Brettin T."/>
            <person name="Detter J.C."/>
            <person name="Han C."/>
            <person name="Schmutz J."/>
            <person name="Larimer F."/>
            <person name="Land M."/>
            <person name="Hauser L."/>
            <person name="Kyrpides N."/>
            <person name="Kim E."/>
            <person name="Stephens C."/>
            <person name="Richardson P."/>
        </authorList>
    </citation>
    <scope>NUCLEOTIDE SEQUENCE [LARGE SCALE GENOMIC DNA]</scope>
    <source>
        <strain evidence="3">K31</strain>
    </source>
</reference>
<dbReference type="KEGG" id="cak:Caul_0080"/>
<keyword evidence="2" id="KW-0812">Transmembrane</keyword>
<keyword evidence="2" id="KW-0472">Membrane</keyword>
<protein>
    <recommendedName>
        <fullName evidence="4">DUF883 domain-containing protein</fullName>
    </recommendedName>
</protein>
<dbReference type="eggNOG" id="COG4575">
    <property type="taxonomic scope" value="Bacteria"/>
</dbReference>
<dbReference type="EMBL" id="CP000927">
    <property type="protein sequence ID" value="ABZ69218.1"/>
    <property type="molecule type" value="Genomic_DNA"/>
</dbReference>
<dbReference type="AlphaFoldDB" id="B0T249"/>